<dbReference type="OrthoDB" id="5319015at2759"/>
<keyword evidence="1" id="KW-0175">Coiled coil</keyword>
<dbReference type="GeneID" id="38778056"/>
<evidence type="ECO:0000313" key="5">
    <source>
        <dbReference type="Proteomes" id="UP000287166"/>
    </source>
</evidence>
<dbReference type="AlphaFoldDB" id="A0A401GG46"/>
<dbReference type="EMBL" id="BFAD01000003">
    <property type="protein sequence ID" value="GBE81139.1"/>
    <property type="molecule type" value="Genomic_DNA"/>
</dbReference>
<keyword evidence="2" id="KW-0812">Transmembrane</keyword>
<dbReference type="InterPro" id="IPR056196">
    <property type="entry name" value="Mmc1_C"/>
</dbReference>
<proteinExistence type="predicted"/>
<gene>
    <name evidence="4" type="ORF">SCP_0308650</name>
</gene>
<dbReference type="PANTHER" id="PTHR38644:SF1">
    <property type="entry name" value="EXPRESSED PROTEIN"/>
    <property type="match status" value="1"/>
</dbReference>
<evidence type="ECO:0000259" key="3">
    <source>
        <dbReference type="Pfam" id="PF23868"/>
    </source>
</evidence>
<feature type="transmembrane region" description="Helical" evidence="2">
    <location>
        <begin position="565"/>
        <end position="585"/>
    </location>
</feature>
<dbReference type="PANTHER" id="PTHR38644">
    <property type="entry name" value="EXPRESSED PROTEIN"/>
    <property type="match status" value="1"/>
</dbReference>
<dbReference type="Pfam" id="PF23868">
    <property type="entry name" value="Mmc1_C"/>
    <property type="match status" value="1"/>
</dbReference>
<dbReference type="STRING" id="139825.A0A401GG46"/>
<dbReference type="Proteomes" id="UP000287166">
    <property type="component" value="Unassembled WGS sequence"/>
</dbReference>
<feature type="transmembrane region" description="Helical" evidence="2">
    <location>
        <begin position="534"/>
        <end position="553"/>
    </location>
</feature>
<keyword evidence="2" id="KW-0472">Membrane</keyword>
<evidence type="ECO:0000256" key="2">
    <source>
        <dbReference type="SAM" id="Phobius"/>
    </source>
</evidence>
<evidence type="ECO:0000313" key="4">
    <source>
        <dbReference type="EMBL" id="GBE81139.1"/>
    </source>
</evidence>
<feature type="domain" description="Mmc1 C-terminal" evidence="3">
    <location>
        <begin position="417"/>
        <end position="597"/>
    </location>
</feature>
<name>A0A401GG46_9APHY</name>
<sequence>MPTCLVYSLRPSFLPSVSYRYRDVLSFPKTVAVHLSRGRITPWAALSTATPAAVKPDDGSVAYQHTLTVLHKTRSLLPRIFPSGQQSVPGIESLEFWHELLASAYNDLSPTRANVIRIAVYGCDDFSGAQELVTALLEEPFASESQKESVRTRWKSMPDDRGSMIIQDAPSPASGSLSIHSSWLQRFGVPIQVLELRPPTHDPWSFGDLSTSKALLAADVPIVVCNPTSTPLPSLLSSPSSSPLNHPNAILVVTSPIPSVALSRHVQSLRSYGAPTLFIDAARALTALRVISVEPSSPVAVQKYQNEFEGSNLSSLTETIASVIASKSAASNVVAAIHAQTARALIQDSLSACHSTLERAVRGVDEISERVSTLEDRVEEARARVGLEVFGAPGGKNGEEDEIQRAVNVAKRDVERVMNDLTWWRLLWRVDDVREIVGGAIDRAWCKDLEMKLTFHAGRLAALQQSLTTSSMALLASLPSPSPFCSPVLQNTLSQLVSAPAYPLDAAAFTAPLHSRRHQLRFPTARLHSAAQQTVLGMVGSTFAGLGVAWAGWAGQLGLFDMGMQMETAIAVGMLGAVAGVRWAAGRFEKAKKRWWQDWDRVGEGLARDLKTTLSRTMDDRVLIVSKTACSGLEQLAAERRDKIDELKYEVTVLEEELQRSN</sequence>
<protein>
    <recommendedName>
        <fullName evidence="3">Mmc1 C-terminal domain-containing protein</fullName>
    </recommendedName>
</protein>
<accession>A0A401GG46</accession>
<keyword evidence="2" id="KW-1133">Transmembrane helix</keyword>
<evidence type="ECO:0000256" key="1">
    <source>
        <dbReference type="SAM" id="Coils"/>
    </source>
</evidence>
<comment type="caution">
    <text evidence="4">The sequence shown here is derived from an EMBL/GenBank/DDBJ whole genome shotgun (WGS) entry which is preliminary data.</text>
</comment>
<keyword evidence="5" id="KW-1185">Reference proteome</keyword>
<organism evidence="4 5">
    <name type="scientific">Sparassis crispa</name>
    <dbReference type="NCBI Taxonomy" id="139825"/>
    <lineage>
        <taxon>Eukaryota</taxon>
        <taxon>Fungi</taxon>
        <taxon>Dikarya</taxon>
        <taxon>Basidiomycota</taxon>
        <taxon>Agaricomycotina</taxon>
        <taxon>Agaricomycetes</taxon>
        <taxon>Polyporales</taxon>
        <taxon>Sparassidaceae</taxon>
        <taxon>Sparassis</taxon>
    </lineage>
</organism>
<feature type="coiled-coil region" evidence="1">
    <location>
        <begin position="357"/>
        <end position="384"/>
    </location>
</feature>
<dbReference type="RefSeq" id="XP_027612052.1">
    <property type="nucleotide sequence ID" value="XM_027756251.1"/>
</dbReference>
<reference evidence="4 5" key="1">
    <citation type="journal article" date="2018" name="Sci. Rep.">
        <title>Genome sequence of the cauliflower mushroom Sparassis crispa (Hanabiratake) and its association with beneficial usage.</title>
        <authorList>
            <person name="Kiyama R."/>
            <person name="Furutani Y."/>
            <person name="Kawaguchi K."/>
            <person name="Nakanishi T."/>
        </authorList>
    </citation>
    <scope>NUCLEOTIDE SEQUENCE [LARGE SCALE GENOMIC DNA]</scope>
</reference>
<dbReference type="InParanoid" id="A0A401GG46"/>